<accession>A0ACC1QTD3</accession>
<protein>
    <submittedName>
        <fullName evidence="1">Uncharacterized protein</fullName>
    </submittedName>
</protein>
<dbReference type="EMBL" id="JANAKD010000730">
    <property type="protein sequence ID" value="KAJ3489574.1"/>
    <property type="molecule type" value="Genomic_DNA"/>
</dbReference>
<reference evidence="1" key="1">
    <citation type="submission" date="2022-07" db="EMBL/GenBank/DDBJ databases">
        <title>Genome Sequence of Lecanicillium saksenae.</title>
        <authorList>
            <person name="Buettner E."/>
        </authorList>
    </citation>
    <scope>NUCLEOTIDE SEQUENCE</scope>
    <source>
        <strain evidence="1">VT-O1</strain>
    </source>
</reference>
<name>A0ACC1QTD3_9HYPO</name>
<comment type="caution">
    <text evidence="1">The sequence shown here is derived from an EMBL/GenBank/DDBJ whole genome shotgun (WGS) entry which is preliminary data.</text>
</comment>
<gene>
    <name evidence="1" type="ORF">NLG97_g5963</name>
</gene>
<keyword evidence="2" id="KW-1185">Reference proteome</keyword>
<proteinExistence type="predicted"/>
<sequence>MGLRSQAGYTDQYPPGIGGPNNSFQGQGQGHNRQSSRFNFANESGASTTNVKLAANPRIMAQQSSMMPSSFQSQGSQFYASSMPGPPPGLKSTGTPPSMFAQGFGSSGYNVPKDASNDLLQSLIGRNRGNNQNHESGKRESILSSLSSQYPSTTSTPAPASGLLASLYGNHPGAFQDFASKQKKKGKKHRHANTSSSGGSGLVDLADPSILQARMQHQAQSNAGAGQGLFNGQNQGGYNNPNMVYNAGYGPSGIYTFQFEATLFTNITLLDDDLPSLADATSSVDALVADETDDLVTPFDGFNGTTHSHGHPEPAHSYASAGGSIAGHSHPSPELSVRRPPPGFEPRAPVASKEPPATPAPAAASKTEVVQKRPTLADEEFPALGSPKVMKGQSNASMAPKMAMPTAVAQGKNAAGKKPEAGSRINDSRRGSLEHDAEVEEKEKDLPKNVIATPRTAPKTLRVMTPAKIESPILMSPVASRIMSIGQRPETPASETVSDSASIVSASVSASRAGSPPPSRIGSAAVRTTTKSQQRKQRKDAMKQETKVIAEAAAAEADHAPVLGRKKKQKKEKPVKEKPVKEKPTAATVPEVDNSKREEPKGTTKENKAGPEKESKVAQSKSPEKKTAGKILEQTVLVPPPQPPVPTVQDPSPEDEEPIAPPQGPATVFADIRSSLWTTALERLNLLKPVAGLAAIATGQRSTGTKPGACKDSGCKCGEIQPEDLKSLESGKPVRKQCRVDGSRMLITPNGDCVRNMTEKEEDDFLQLQSAVAEAGETAGSFTAPRHQTSSGAFSIIKGRAVPNGRPNIFPVAARPESQDPFGKLQRDEALGYINQYVLPRLNLGASGKASAAGMSASAAAAASGSLAPLRDAAAASLNSLAPYFYGPEAAAGVGIYTAVDNTSTRPMHDFGAPPGLTLGGNVDMVKGARGMGAMTLMSVEEAEAALAATRKDTEKLEKGLNAVIKRNKRLLIGTD</sequence>
<evidence type="ECO:0000313" key="1">
    <source>
        <dbReference type="EMBL" id="KAJ3489574.1"/>
    </source>
</evidence>
<organism evidence="1 2">
    <name type="scientific">Lecanicillium saksenae</name>
    <dbReference type="NCBI Taxonomy" id="468837"/>
    <lineage>
        <taxon>Eukaryota</taxon>
        <taxon>Fungi</taxon>
        <taxon>Dikarya</taxon>
        <taxon>Ascomycota</taxon>
        <taxon>Pezizomycotina</taxon>
        <taxon>Sordariomycetes</taxon>
        <taxon>Hypocreomycetidae</taxon>
        <taxon>Hypocreales</taxon>
        <taxon>Cordycipitaceae</taxon>
        <taxon>Lecanicillium</taxon>
    </lineage>
</organism>
<dbReference type="Proteomes" id="UP001148737">
    <property type="component" value="Unassembled WGS sequence"/>
</dbReference>
<evidence type="ECO:0000313" key="2">
    <source>
        <dbReference type="Proteomes" id="UP001148737"/>
    </source>
</evidence>